<dbReference type="SUPFAM" id="SSF53639">
    <property type="entry name" value="AraD/HMP-PK domain-like"/>
    <property type="match status" value="1"/>
</dbReference>
<dbReference type="OrthoDB" id="9784634at2"/>
<proteinExistence type="predicted"/>
<reference evidence="4 5" key="1">
    <citation type="journal article" date="2014" name="Int. J. Syst. Evol. Microbiol.">
        <title>Phaeodactylibacter xiamenensis gen. nov., sp. nov., a member of the family Saprospiraceae isolated from the marine alga Phaeodactylum tricornutum.</title>
        <authorList>
            <person name="Chen Z.Jr."/>
            <person name="Lei X."/>
            <person name="Lai Q."/>
            <person name="Li Y."/>
            <person name="Zhang B."/>
            <person name="Zhang J."/>
            <person name="Zhang H."/>
            <person name="Yang L."/>
            <person name="Zheng W."/>
            <person name="Tian Y."/>
            <person name="Yu Z."/>
            <person name="Xu H.Jr."/>
            <person name="Zheng T."/>
        </authorList>
    </citation>
    <scope>NUCLEOTIDE SEQUENCE [LARGE SCALE GENOMIC DNA]</scope>
    <source>
        <strain evidence="4 5">KD52</strain>
    </source>
</reference>
<dbReference type="PANTHER" id="PTHR22789">
    <property type="entry name" value="FUCULOSE PHOSPHATE ALDOLASE"/>
    <property type="match status" value="1"/>
</dbReference>
<evidence type="ECO:0000256" key="1">
    <source>
        <dbReference type="ARBA" id="ARBA00022723"/>
    </source>
</evidence>
<dbReference type="InterPro" id="IPR001303">
    <property type="entry name" value="Aldolase_II/adducin_N"/>
</dbReference>
<dbReference type="AlphaFoldDB" id="A0A098SBZ0"/>
<dbReference type="Gene3D" id="3.40.225.10">
    <property type="entry name" value="Class II aldolase/adducin N-terminal domain"/>
    <property type="match status" value="1"/>
</dbReference>
<protein>
    <recommendedName>
        <fullName evidence="3">Class II aldolase/adducin N-terminal domain-containing protein</fullName>
    </recommendedName>
</protein>
<keyword evidence="1" id="KW-0479">Metal-binding</keyword>
<name>A0A098SBZ0_9BACT</name>
<keyword evidence="2" id="KW-0456">Lyase</keyword>
<dbReference type="InterPro" id="IPR050197">
    <property type="entry name" value="Aldolase_class_II_sugar_metab"/>
</dbReference>
<sequence>MTDEGYIKFSADWQHAPPFPAAATAQLNAFRQELYEMGLIGAYENGIGFGNISCRAENGGLFYISGSKTGNFAELDSRHYALVTDVGAPENRLSCTGPIIASSESMSHAVIYEECPDVNGVIHVHDFHLWKSLMHKVPTTEASAPYGSPEMVESIRRLLVEADLKACKIFVMEGHEEGIFTFGKDLAEAMTVLKAYL</sequence>
<feature type="domain" description="Class II aldolase/adducin N-terminal" evidence="3">
    <location>
        <begin position="32"/>
        <end position="197"/>
    </location>
</feature>
<dbReference type="RefSeq" id="WP_044217064.1">
    <property type="nucleotide sequence ID" value="NZ_JBKAGJ010000001.1"/>
</dbReference>
<dbReference type="GO" id="GO:0019323">
    <property type="term" value="P:pentose catabolic process"/>
    <property type="evidence" value="ECO:0007669"/>
    <property type="project" value="TreeGrafter"/>
</dbReference>
<evidence type="ECO:0000313" key="4">
    <source>
        <dbReference type="EMBL" id="KGE89173.1"/>
    </source>
</evidence>
<keyword evidence="5" id="KW-1185">Reference proteome</keyword>
<dbReference type="GO" id="GO:0046872">
    <property type="term" value="F:metal ion binding"/>
    <property type="evidence" value="ECO:0007669"/>
    <property type="project" value="UniProtKB-KW"/>
</dbReference>
<evidence type="ECO:0000256" key="2">
    <source>
        <dbReference type="ARBA" id="ARBA00023239"/>
    </source>
</evidence>
<dbReference type="PANTHER" id="PTHR22789:SF0">
    <property type="entry name" value="3-OXO-TETRONATE 4-PHOSPHATE DECARBOXYLASE-RELATED"/>
    <property type="match status" value="1"/>
</dbReference>
<dbReference type="EMBL" id="JPOS01000012">
    <property type="protein sequence ID" value="KGE89173.1"/>
    <property type="molecule type" value="Genomic_DNA"/>
</dbReference>
<dbReference type="GO" id="GO:0016832">
    <property type="term" value="F:aldehyde-lyase activity"/>
    <property type="evidence" value="ECO:0007669"/>
    <property type="project" value="TreeGrafter"/>
</dbReference>
<dbReference type="SMART" id="SM01007">
    <property type="entry name" value="Aldolase_II"/>
    <property type="match status" value="1"/>
</dbReference>
<dbReference type="InterPro" id="IPR036409">
    <property type="entry name" value="Aldolase_II/adducin_N_sf"/>
</dbReference>
<dbReference type="STRING" id="1524460.IX84_05275"/>
<dbReference type="Proteomes" id="UP000029736">
    <property type="component" value="Unassembled WGS sequence"/>
</dbReference>
<organism evidence="4 5">
    <name type="scientific">Phaeodactylibacter xiamenensis</name>
    <dbReference type="NCBI Taxonomy" id="1524460"/>
    <lineage>
        <taxon>Bacteria</taxon>
        <taxon>Pseudomonadati</taxon>
        <taxon>Bacteroidota</taxon>
        <taxon>Saprospiria</taxon>
        <taxon>Saprospirales</taxon>
        <taxon>Haliscomenobacteraceae</taxon>
        <taxon>Phaeodactylibacter</taxon>
    </lineage>
</organism>
<comment type="caution">
    <text evidence="4">The sequence shown here is derived from an EMBL/GenBank/DDBJ whole genome shotgun (WGS) entry which is preliminary data.</text>
</comment>
<dbReference type="Pfam" id="PF00596">
    <property type="entry name" value="Aldolase_II"/>
    <property type="match status" value="1"/>
</dbReference>
<dbReference type="GO" id="GO:0005829">
    <property type="term" value="C:cytosol"/>
    <property type="evidence" value="ECO:0007669"/>
    <property type="project" value="TreeGrafter"/>
</dbReference>
<evidence type="ECO:0000313" key="5">
    <source>
        <dbReference type="Proteomes" id="UP000029736"/>
    </source>
</evidence>
<gene>
    <name evidence="4" type="ORF">IX84_05275</name>
</gene>
<accession>A0A098SBZ0</accession>
<evidence type="ECO:0000259" key="3">
    <source>
        <dbReference type="SMART" id="SM01007"/>
    </source>
</evidence>